<dbReference type="GO" id="GO:0004590">
    <property type="term" value="F:orotidine-5'-phosphate decarboxylase activity"/>
    <property type="evidence" value="ECO:0007669"/>
    <property type="project" value="UniProtKB-EC"/>
</dbReference>
<feature type="non-terminal residue" evidence="7">
    <location>
        <position position="1"/>
    </location>
</feature>
<dbReference type="InterPro" id="IPR011995">
    <property type="entry name" value="OMPdecase_type-2"/>
</dbReference>
<evidence type="ECO:0000256" key="1">
    <source>
        <dbReference type="ARBA" id="ARBA00004861"/>
    </source>
</evidence>
<dbReference type="PANTHER" id="PTHR43375">
    <property type="entry name" value="OROTIDINE 5'-PHOSPHATE DECARBOXYLASE"/>
    <property type="match status" value="1"/>
</dbReference>
<dbReference type="InterPro" id="IPR011060">
    <property type="entry name" value="RibuloseP-bd_barrel"/>
</dbReference>
<keyword evidence="4" id="KW-0456">Lyase</keyword>
<dbReference type="GO" id="GO:0044205">
    <property type="term" value="P:'de novo' UMP biosynthetic process"/>
    <property type="evidence" value="ECO:0007669"/>
    <property type="project" value="UniProtKB-UniPathway"/>
</dbReference>
<comment type="caution">
    <text evidence="7">The sequence shown here is derived from an EMBL/GenBank/DDBJ whole genome shotgun (WGS) entry which is preliminary data.</text>
</comment>
<evidence type="ECO:0000313" key="7">
    <source>
        <dbReference type="EMBL" id="EQD30845.1"/>
    </source>
</evidence>
<dbReference type="AlphaFoldDB" id="T0ZM24"/>
<reference evidence="7" key="2">
    <citation type="journal article" date="2014" name="ISME J.">
        <title>Microbial stratification in low pH oxic and suboxic macroscopic growths along an acid mine drainage.</title>
        <authorList>
            <person name="Mendez-Garcia C."/>
            <person name="Mesa V."/>
            <person name="Sprenger R.R."/>
            <person name="Richter M."/>
            <person name="Diez M.S."/>
            <person name="Solano J."/>
            <person name="Bargiela R."/>
            <person name="Golyshina O.V."/>
            <person name="Manteca A."/>
            <person name="Ramos J.L."/>
            <person name="Gallego J.R."/>
            <person name="Llorente I."/>
            <person name="Martins Dos Santos V.A."/>
            <person name="Jensen O.N."/>
            <person name="Pelaez A.I."/>
            <person name="Sanchez J."/>
            <person name="Ferrer M."/>
        </authorList>
    </citation>
    <scope>NUCLEOTIDE SEQUENCE</scope>
</reference>
<reference evidence="7" key="1">
    <citation type="submission" date="2013-08" db="EMBL/GenBank/DDBJ databases">
        <authorList>
            <person name="Mendez C."/>
            <person name="Richter M."/>
            <person name="Ferrer M."/>
            <person name="Sanchez J."/>
        </authorList>
    </citation>
    <scope>NUCLEOTIDE SEQUENCE</scope>
</reference>
<dbReference type="Gene3D" id="3.20.20.70">
    <property type="entry name" value="Aldolase class I"/>
    <property type="match status" value="1"/>
</dbReference>
<organism evidence="7">
    <name type="scientific">mine drainage metagenome</name>
    <dbReference type="NCBI Taxonomy" id="410659"/>
    <lineage>
        <taxon>unclassified sequences</taxon>
        <taxon>metagenomes</taxon>
        <taxon>ecological metagenomes</taxon>
    </lineage>
</organism>
<keyword evidence="4" id="KW-0210">Decarboxylase</keyword>
<protein>
    <recommendedName>
        <fullName evidence="3">Orotidine 5'-phosphate decarboxylase</fullName>
        <ecNumber evidence="2">4.1.1.23</ecNumber>
    </recommendedName>
    <alternativeName>
        <fullName evidence="6">OMP decarboxylase</fullName>
    </alternativeName>
</protein>
<dbReference type="EC" id="4.1.1.23" evidence="2"/>
<accession>T0ZM24</accession>
<dbReference type="UniPathway" id="UPA00070">
    <property type="reaction ID" value="UER00120"/>
</dbReference>
<evidence type="ECO:0000256" key="6">
    <source>
        <dbReference type="ARBA" id="ARBA00033428"/>
    </source>
</evidence>
<sequence>TVDAAGRRLYHAVAELAAREWNVRGNCLLVVGATYPQELAQVRALVGNMPLLVPGVGAQGGDVAAAVRNGQTTAGTGLIVNSSRGILYASSGADFAAAARSAAEQLRAQINAHRSRAAR</sequence>
<dbReference type="EMBL" id="AUZZ01010120">
    <property type="protein sequence ID" value="EQD30845.1"/>
    <property type="molecule type" value="Genomic_DNA"/>
</dbReference>
<gene>
    <name evidence="7" type="ORF">B2A_13959</name>
</gene>
<dbReference type="InterPro" id="IPR013785">
    <property type="entry name" value="Aldolase_TIM"/>
</dbReference>
<comment type="pathway">
    <text evidence="1">Pyrimidine metabolism; UMP biosynthesis via de novo pathway; UMP from orotate: step 2/2.</text>
</comment>
<evidence type="ECO:0000256" key="4">
    <source>
        <dbReference type="ARBA" id="ARBA00022793"/>
    </source>
</evidence>
<name>T0ZM24_9ZZZZ</name>
<evidence type="ECO:0000256" key="2">
    <source>
        <dbReference type="ARBA" id="ARBA00012321"/>
    </source>
</evidence>
<dbReference type="PANTHER" id="PTHR43375:SF1">
    <property type="entry name" value="OROTIDINE 5'-PHOSPHATE DECARBOXYLASE"/>
    <property type="match status" value="1"/>
</dbReference>
<evidence type="ECO:0000256" key="5">
    <source>
        <dbReference type="ARBA" id="ARBA00022975"/>
    </source>
</evidence>
<evidence type="ECO:0000256" key="3">
    <source>
        <dbReference type="ARBA" id="ARBA00021923"/>
    </source>
</evidence>
<dbReference type="SUPFAM" id="SSF51366">
    <property type="entry name" value="Ribulose-phoshate binding barrel"/>
    <property type="match status" value="1"/>
</dbReference>
<keyword evidence="5" id="KW-0665">Pyrimidine biosynthesis</keyword>
<proteinExistence type="predicted"/>